<name>A0A5N5QSN4_9AGAM</name>
<accession>A0A5N5QSN4</accession>
<dbReference type="Proteomes" id="UP000383932">
    <property type="component" value="Unassembled WGS sequence"/>
</dbReference>
<reference evidence="1 2" key="1">
    <citation type="journal article" date="2019" name="Fungal Biol. Biotechnol.">
        <title>Draft genome sequence of fastidious pathogen Ceratobasidium theobromae, which causes vascular-streak dieback in Theobroma cacao.</title>
        <authorList>
            <person name="Ali S.S."/>
            <person name="Asman A."/>
            <person name="Shao J."/>
            <person name="Firmansyah A.P."/>
            <person name="Susilo A.W."/>
            <person name="Rosmana A."/>
            <person name="McMahon P."/>
            <person name="Junaid M."/>
            <person name="Guest D."/>
            <person name="Kheng T.Y."/>
            <person name="Meinhardt L.W."/>
            <person name="Bailey B.A."/>
        </authorList>
    </citation>
    <scope>NUCLEOTIDE SEQUENCE [LARGE SCALE GENOMIC DNA]</scope>
    <source>
        <strain evidence="1 2">CT2</strain>
    </source>
</reference>
<dbReference type="InterPro" id="IPR032675">
    <property type="entry name" value="LRR_dom_sf"/>
</dbReference>
<dbReference type="EMBL" id="SSOP01000018">
    <property type="protein sequence ID" value="KAB5594583.1"/>
    <property type="molecule type" value="Genomic_DNA"/>
</dbReference>
<sequence length="426" mass="47006">MSTIPLLPEEISRQIFYYATLTTLALPLSSAHFGPTLAHPFEYTLLQRNARALGLATRRNLNQTSRSFHSLVEEFLLEDVTLESIESVNEFAAFISRFKTGWWVRKLKIRFATQWSGSIVRPAHANGVARILASCPRLIVYEDALFSGTGRIPSEILAGLVVQRSLRAIGWTGETYPSTTDVQTLVEALPDLDTLYLQGCNPGTRDTHLLPLPSSTPVCIPSLQSLTLRLAEIRGVDILPFLITAHIPSLTHLTLVGTFHFGGNVAANTVALREFFKIHGPQLQSLDIRDDDRFAPAGPLVEFLTCCTKLKKIIYPVSWAPPLCTMGKVETVGLRTVTPDLLSACFESGQVAHVALEYLDAHLEVLVDGSLPKLKTIQFLDDEMLGGYPQLEKFSPHVESYLTKFHARCAKSGITTVDSLGVSFSF</sequence>
<protein>
    <submittedName>
        <fullName evidence="1">Uncharacterized protein</fullName>
    </submittedName>
</protein>
<dbReference type="SUPFAM" id="SSF52047">
    <property type="entry name" value="RNI-like"/>
    <property type="match status" value="1"/>
</dbReference>
<comment type="caution">
    <text evidence="1">The sequence shown here is derived from an EMBL/GenBank/DDBJ whole genome shotgun (WGS) entry which is preliminary data.</text>
</comment>
<evidence type="ECO:0000313" key="2">
    <source>
        <dbReference type="Proteomes" id="UP000383932"/>
    </source>
</evidence>
<organism evidence="1 2">
    <name type="scientific">Ceratobasidium theobromae</name>
    <dbReference type="NCBI Taxonomy" id="1582974"/>
    <lineage>
        <taxon>Eukaryota</taxon>
        <taxon>Fungi</taxon>
        <taxon>Dikarya</taxon>
        <taxon>Basidiomycota</taxon>
        <taxon>Agaricomycotina</taxon>
        <taxon>Agaricomycetes</taxon>
        <taxon>Cantharellales</taxon>
        <taxon>Ceratobasidiaceae</taxon>
        <taxon>Ceratobasidium</taxon>
    </lineage>
</organism>
<dbReference type="AlphaFoldDB" id="A0A5N5QSN4"/>
<keyword evidence="2" id="KW-1185">Reference proteome</keyword>
<evidence type="ECO:0000313" key="1">
    <source>
        <dbReference type="EMBL" id="KAB5594583.1"/>
    </source>
</evidence>
<dbReference type="OrthoDB" id="3256525at2759"/>
<gene>
    <name evidence="1" type="ORF">CTheo_1905</name>
</gene>
<proteinExistence type="predicted"/>
<dbReference type="Gene3D" id="3.80.10.10">
    <property type="entry name" value="Ribonuclease Inhibitor"/>
    <property type="match status" value="1"/>
</dbReference>